<dbReference type="OrthoDB" id="421075at2759"/>
<dbReference type="AlphaFoldDB" id="A0A150GJ58"/>
<accession>A0A150GJ58</accession>
<organism evidence="5 6">
    <name type="scientific">Gonium pectorale</name>
    <name type="common">Green alga</name>
    <dbReference type="NCBI Taxonomy" id="33097"/>
    <lineage>
        <taxon>Eukaryota</taxon>
        <taxon>Viridiplantae</taxon>
        <taxon>Chlorophyta</taxon>
        <taxon>core chlorophytes</taxon>
        <taxon>Chlorophyceae</taxon>
        <taxon>CS clade</taxon>
        <taxon>Chlamydomonadales</taxon>
        <taxon>Volvocaceae</taxon>
        <taxon>Gonium</taxon>
    </lineage>
</organism>
<comment type="caution">
    <text evidence="5">The sequence shown here is derived from an EMBL/GenBank/DDBJ whole genome shotgun (WGS) entry which is preliminary data.</text>
</comment>
<dbReference type="Proteomes" id="UP000075714">
    <property type="component" value="Unassembled WGS sequence"/>
</dbReference>
<feature type="repeat" description="TPR" evidence="3">
    <location>
        <begin position="38"/>
        <end position="71"/>
    </location>
</feature>
<gene>
    <name evidence="5" type="ORF">GPECTOR_19g265</name>
</gene>
<evidence type="ECO:0000256" key="3">
    <source>
        <dbReference type="PROSITE-ProRule" id="PRU00339"/>
    </source>
</evidence>
<dbReference type="InterPro" id="IPR011990">
    <property type="entry name" value="TPR-like_helical_dom_sf"/>
</dbReference>
<keyword evidence="2 3" id="KW-0802">TPR repeat</keyword>
<reference evidence="6" key="1">
    <citation type="journal article" date="2016" name="Nat. Commun.">
        <title>The Gonium pectorale genome demonstrates co-option of cell cycle regulation during the evolution of multicellularity.</title>
        <authorList>
            <person name="Hanschen E.R."/>
            <person name="Marriage T.N."/>
            <person name="Ferris P.J."/>
            <person name="Hamaji T."/>
            <person name="Toyoda A."/>
            <person name="Fujiyama A."/>
            <person name="Neme R."/>
            <person name="Noguchi H."/>
            <person name="Minakuchi Y."/>
            <person name="Suzuki M."/>
            <person name="Kawai-Toyooka H."/>
            <person name="Smith D.R."/>
            <person name="Sparks H."/>
            <person name="Anderson J."/>
            <person name="Bakaric R."/>
            <person name="Luria V."/>
            <person name="Karger A."/>
            <person name="Kirschner M.W."/>
            <person name="Durand P.M."/>
            <person name="Michod R.E."/>
            <person name="Nozaki H."/>
            <person name="Olson B.J."/>
        </authorList>
    </citation>
    <scope>NUCLEOTIDE SEQUENCE [LARGE SCALE GENOMIC DNA]</scope>
    <source>
        <strain evidence="6">NIES-2863</strain>
    </source>
</reference>
<dbReference type="STRING" id="33097.A0A150GJ58"/>
<protein>
    <submittedName>
        <fullName evidence="5">Uncharacterized protein</fullName>
    </submittedName>
</protein>
<dbReference type="Gene3D" id="1.25.40.10">
    <property type="entry name" value="Tetratricopeptide repeat domain"/>
    <property type="match status" value="3"/>
</dbReference>
<feature type="compositionally biased region" description="Gly residues" evidence="4">
    <location>
        <begin position="897"/>
        <end position="910"/>
    </location>
</feature>
<proteinExistence type="predicted"/>
<evidence type="ECO:0000256" key="4">
    <source>
        <dbReference type="SAM" id="MobiDB-lite"/>
    </source>
</evidence>
<dbReference type="GO" id="GO:0055087">
    <property type="term" value="C:Ski complex"/>
    <property type="evidence" value="ECO:0007669"/>
    <property type="project" value="InterPro"/>
</dbReference>
<evidence type="ECO:0000256" key="1">
    <source>
        <dbReference type="ARBA" id="ARBA00022737"/>
    </source>
</evidence>
<evidence type="ECO:0000313" key="5">
    <source>
        <dbReference type="EMBL" id="KXZ49814.1"/>
    </source>
</evidence>
<sequence>MSGVKRLLRSARECLGRREYRDALQHCKEALAEDKGCYEAYIYVGKAAFHLQEHAQAEAAYRRAADLDPRNPLAWQGLAELATETGSWASVAECYSRLLQLAESAPPEDPLRGRRATFLRRHAEAAARSGQLAEAEAAWRALSEEAAEALAAAEAKAGGAEAAAGAGGAAVAEAEAELVECLCRLADVQLAADANEIEVRVAARMQEEAAAGAATPEQAAALEAAVRSAVEGEWAEEALELDADHASATLRRIIALRPPCPPFAPYYEAFLRRLRKYIQAAPPGSMDRHSRRAVLLAAAKATMEGRCGPCVGGCCAPYPYEAALAMLELENEVVGAEDPSLDPSTAPALEPPQLPLLLADCGRISAHLSHSFPWSPTAQLHNALSLRRRAITHGFDAAAAAAGAAPVTKLLLSSLSRGGRGVAGWLAACELLLEEGAAEAALDAAKEGLKYVAARDLLGKERLSGAGLLLRLRAGQALLRLRKLDEAQLLLEGLAHGVSEGHVASGELAGVPPTSVSQEARRALAHVAAARGDLPAARQHFEEMVGGALMGRSAAHIEAWAAGELGMVLLKKGASPEGARYHLQAALTALQPALAAAVAAAPCASATSVATLQREAATYHLHLALALWARGGGSLPRTHPPAALGGGAAVTTTSTDGGAAGAVAEGPTAEPFRSECRQHLLAAAGVAGPLQAAAFTWLGHWYARAADPPDGAKAQRCYQRALALDPTQAEAGEALVGALVAAGRSDTARQLCEEMQARASALPAPASAAAIAPSPYLVYPGLLPASGAAAEGGGSAGGGWAQRALARLLRDGGSHSEAVATYQSAIRRSPDDAELWEGLAASYQALGRHTAALKVEEELEAAGAGAGAAKGAGSGAHGPVPVQERGAFQAVVEGEEGAGMAGGAGGGGESGVESAEGVRARQAAAEEPFGPQAAL</sequence>
<evidence type="ECO:0000256" key="2">
    <source>
        <dbReference type="ARBA" id="ARBA00022803"/>
    </source>
</evidence>
<dbReference type="Pfam" id="PF13414">
    <property type="entry name" value="TPR_11"/>
    <property type="match status" value="1"/>
</dbReference>
<dbReference type="PANTHER" id="PTHR15704:SF7">
    <property type="entry name" value="SUPERKILLER COMPLEX PROTEIN 3"/>
    <property type="match status" value="1"/>
</dbReference>
<keyword evidence="1" id="KW-0677">Repeat</keyword>
<dbReference type="GO" id="GO:0006401">
    <property type="term" value="P:RNA catabolic process"/>
    <property type="evidence" value="ECO:0007669"/>
    <property type="project" value="InterPro"/>
</dbReference>
<dbReference type="SUPFAM" id="SSF48452">
    <property type="entry name" value="TPR-like"/>
    <property type="match status" value="3"/>
</dbReference>
<dbReference type="EMBL" id="LSYV01000020">
    <property type="protein sequence ID" value="KXZ49814.1"/>
    <property type="molecule type" value="Genomic_DNA"/>
</dbReference>
<dbReference type="PANTHER" id="PTHR15704">
    <property type="entry name" value="SUPERKILLER 3 PROTEIN-RELATED"/>
    <property type="match status" value="1"/>
</dbReference>
<name>A0A150GJ58_GONPE</name>
<keyword evidence="6" id="KW-1185">Reference proteome</keyword>
<dbReference type="InterPro" id="IPR039226">
    <property type="entry name" value="Ski3/TTC37"/>
</dbReference>
<dbReference type="PROSITE" id="PS50005">
    <property type="entry name" value="TPR"/>
    <property type="match status" value="1"/>
</dbReference>
<dbReference type="InterPro" id="IPR019734">
    <property type="entry name" value="TPR_rpt"/>
</dbReference>
<feature type="region of interest" description="Disordered" evidence="4">
    <location>
        <begin position="897"/>
        <end position="935"/>
    </location>
</feature>
<evidence type="ECO:0000313" key="6">
    <source>
        <dbReference type="Proteomes" id="UP000075714"/>
    </source>
</evidence>
<dbReference type="SMART" id="SM00028">
    <property type="entry name" value="TPR"/>
    <property type="match status" value="5"/>
</dbReference>
<dbReference type="Pfam" id="PF13432">
    <property type="entry name" value="TPR_16"/>
    <property type="match status" value="1"/>
</dbReference>